<dbReference type="InterPro" id="IPR000299">
    <property type="entry name" value="FERM_domain"/>
</dbReference>
<sequence>MNSVTNVDYRNENSSANRSSRMKPEKLYQPIDIEINFLDESKTIFQIHRKALAKDLFYQVCQSLNLIEFDYFGLEYLGSNMIQYWLDLERPIHRQLSLSMDRLKMNFAVKFYTTEPSKLEDELTRYLFALQIKKDLACGSLICNTNTSALLSAYIIQSEFGDYNLEECSDHLYVSQFNLIPNQDEEFELNVMENHQKLKGLSPAEADLKLLELAKDLEMYGVKLSAVKDHDGISLNLAVVHHGILIFQNHTKVNTFDWNKIRKLSFKRKRFFIKLHQEEFFGDVLQFIFQHRNECKNFWKKCIEQHSFFKCIEIKQKARKKLRIFSRGSSFRYTGRTQQQISEFVRLNNQIGYQRSFRR</sequence>
<dbReference type="PROSITE" id="PS00660">
    <property type="entry name" value="FERM_1"/>
    <property type="match status" value="1"/>
</dbReference>
<dbReference type="VEuPathDB" id="VectorBase:SSCA003166"/>
<accession>A0A132AI91</accession>
<dbReference type="FunFam" id="1.20.80.10:FF:000005">
    <property type="entry name" value="FERM, RhoGEF and pleckstrin domain-containing protein 1"/>
    <property type="match status" value="1"/>
</dbReference>
<feature type="region of interest" description="Disordered" evidence="3">
    <location>
        <begin position="1"/>
        <end position="23"/>
    </location>
</feature>
<dbReference type="Pfam" id="PF09380">
    <property type="entry name" value="FERM_C"/>
    <property type="match status" value="1"/>
</dbReference>
<proteinExistence type="predicted"/>
<dbReference type="InterPro" id="IPR019748">
    <property type="entry name" value="FERM_central"/>
</dbReference>
<comment type="caution">
    <text evidence="4">The sequence shown here is derived from an EMBL/GenBank/DDBJ whole genome shotgun (WGS) entry which is preliminary data.</text>
</comment>
<dbReference type="InterPro" id="IPR019749">
    <property type="entry name" value="Band_41_domain"/>
</dbReference>
<dbReference type="EMBL" id="JXLN01015549">
    <property type="protein sequence ID" value="KPM10633.1"/>
    <property type="molecule type" value="Genomic_DNA"/>
</dbReference>
<gene>
    <name evidence="4" type="ORF">QR98_0091930</name>
</gene>
<dbReference type="Pfam" id="PF09379">
    <property type="entry name" value="FERM_N"/>
    <property type="match status" value="1"/>
</dbReference>
<dbReference type="InterPro" id="IPR029071">
    <property type="entry name" value="Ubiquitin-like_domsf"/>
</dbReference>
<dbReference type="GO" id="GO:0005085">
    <property type="term" value="F:guanyl-nucleotide exchange factor activity"/>
    <property type="evidence" value="ECO:0007669"/>
    <property type="project" value="TreeGrafter"/>
</dbReference>
<dbReference type="Proteomes" id="UP000616769">
    <property type="component" value="Unassembled WGS sequence"/>
</dbReference>
<dbReference type="InterPro" id="IPR011993">
    <property type="entry name" value="PH-like_dom_sf"/>
</dbReference>
<dbReference type="CDD" id="cd14473">
    <property type="entry name" value="FERM_B-lobe"/>
    <property type="match status" value="1"/>
</dbReference>
<dbReference type="PANTHER" id="PTHR45858">
    <property type="entry name" value="FERM DOMAIN CONTAINING PROTEIN"/>
    <property type="match status" value="1"/>
</dbReference>
<dbReference type="GO" id="GO:0071944">
    <property type="term" value="C:cell periphery"/>
    <property type="evidence" value="ECO:0007669"/>
    <property type="project" value="UniProtKB-ARBA"/>
</dbReference>
<evidence type="ECO:0000313" key="5">
    <source>
        <dbReference type="Proteomes" id="UP000616769"/>
    </source>
</evidence>
<reference evidence="4 5" key="1">
    <citation type="journal article" date="2015" name="Parasit. Vectors">
        <title>Draft genome of the scabies mite.</title>
        <authorList>
            <person name="Rider S.D.Jr."/>
            <person name="Morgan M.S."/>
            <person name="Arlian L.G."/>
        </authorList>
    </citation>
    <scope>NUCLEOTIDE SEQUENCE [LARGE SCALE GENOMIC DNA]</scope>
    <source>
        <strain evidence="4">Arlian Lab</strain>
    </source>
</reference>
<dbReference type="InterPro" id="IPR014352">
    <property type="entry name" value="FERM/acyl-CoA-bd_prot_sf"/>
</dbReference>
<protein>
    <submittedName>
        <fullName evidence="4">FERM, RhoGEF and pleckstrin domain-containing protein 2-like protein</fullName>
    </submittedName>
</protein>
<dbReference type="PRINTS" id="PR00935">
    <property type="entry name" value="BAND41"/>
</dbReference>
<dbReference type="InterPro" id="IPR035963">
    <property type="entry name" value="FERM_2"/>
</dbReference>
<dbReference type="GO" id="GO:0048731">
    <property type="term" value="P:system development"/>
    <property type="evidence" value="ECO:0007669"/>
    <property type="project" value="UniProtKB-ARBA"/>
</dbReference>
<dbReference type="Gene3D" id="3.10.20.90">
    <property type="entry name" value="Phosphatidylinositol 3-kinase Catalytic Subunit, Chain A, domain 1"/>
    <property type="match status" value="1"/>
</dbReference>
<keyword evidence="2" id="KW-0965">Cell junction</keyword>
<comment type="subcellular location">
    <subcellularLocation>
        <location evidence="1">Cell junction</location>
    </subcellularLocation>
</comment>
<dbReference type="InterPro" id="IPR019747">
    <property type="entry name" value="FERM_CS"/>
</dbReference>
<dbReference type="FunFam" id="2.30.29.30:FF:000002">
    <property type="entry name" value="Band 4.1-like protein 5 isoform 1"/>
    <property type="match status" value="1"/>
</dbReference>
<dbReference type="CDD" id="cd13193">
    <property type="entry name" value="FERM_C_FARP1-like"/>
    <property type="match status" value="1"/>
</dbReference>
<dbReference type="Gene3D" id="2.30.29.30">
    <property type="entry name" value="Pleckstrin-homology domain (PH domain)/Phosphotyrosine-binding domain (PTB)"/>
    <property type="match status" value="1"/>
</dbReference>
<dbReference type="AlphaFoldDB" id="A0A132AI91"/>
<dbReference type="SMART" id="SM01196">
    <property type="entry name" value="FERM_C"/>
    <property type="match status" value="1"/>
</dbReference>
<name>A0A132AI91_SARSC</name>
<dbReference type="InterPro" id="IPR018979">
    <property type="entry name" value="FERM_N"/>
</dbReference>
<dbReference type="SMART" id="SM00295">
    <property type="entry name" value="B41"/>
    <property type="match status" value="1"/>
</dbReference>
<dbReference type="InterPro" id="IPR018980">
    <property type="entry name" value="FERM_PH-like_C"/>
</dbReference>
<dbReference type="PROSITE" id="PS50057">
    <property type="entry name" value="FERM_3"/>
    <property type="match status" value="1"/>
</dbReference>
<dbReference type="PANTHER" id="PTHR45858:SF5">
    <property type="entry name" value="MOESIN_EZRIN_RADIXIN HOMOLOG 1"/>
    <property type="match status" value="1"/>
</dbReference>
<dbReference type="SUPFAM" id="SSF54236">
    <property type="entry name" value="Ubiquitin-like"/>
    <property type="match status" value="1"/>
</dbReference>
<dbReference type="InterPro" id="IPR051835">
    <property type="entry name" value="RAC1-GEF"/>
</dbReference>
<dbReference type="OrthoDB" id="9990815at2759"/>
<dbReference type="InterPro" id="IPR041788">
    <property type="entry name" value="FARP1/FARP2/FRMD7_FERM_C"/>
</dbReference>
<dbReference type="Gene3D" id="1.20.80.10">
    <property type="match status" value="1"/>
</dbReference>
<evidence type="ECO:0000256" key="1">
    <source>
        <dbReference type="ARBA" id="ARBA00004282"/>
    </source>
</evidence>
<evidence type="ECO:0000313" key="4">
    <source>
        <dbReference type="EMBL" id="KPM10633.1"/>
    </source>
</evidence>
<organism evidence="4 5">
    <name type="scientific">Sarcoptes scabiei</name>
    <name type="common">Itch mite</name>
    <name type="synonym">Acarus scabiei</name>
    <dbReference type="NCBI Taxonomy" id="52283"/>
    <lineage>
        <taxon>Eukaryota</taxon>
        <taxon>Metazoa</taxon>
        <taxon>Ecdysozoa</taxon>
        <taxon>Arthropoda</taxon>
        <taxon>Chelicerata</taxon>
        <taxon>Arachnida</taxon>
        <taxon>Acari</taxon>
        <taxon>Acariformes</taxon>
        <taxon>Sarcoptiformes</taxon>
        <taxon>Astigmata</taxon>
        <taxon>Psoroptidia</taxon>
        <taxon>Sarcoptoidea</taxon>
        <taxon>Sarcoptidae</taxon>
        <taxon>Sarcoptinae</taxon>
        <taxon>Sarcoptes</taxon>
    </lineage>
</organism>
<dbReference type="GO" id="GO:0070161">
    <property type="term" value="C:anchoring junction"/>
    <property type="evidence" value="ECO:0007669"/>
    <property type="project" value="UniProtKB-SubCell"/>
</dbReference>
<dbReference type="GO" id="GO:0009887">
    <property type="term" value="P:animal organ morphogenesis"/>
    <property type="evidence" value="ECO:0007669"/>
    <property type="project" value="UniProtKB-ARBA"/>
</dbReference>
<dbReference type="SUPFAM" id="SSF50729">
    <property type="entry name" value="PH domain-like"/>
    <property type="match status" value="1"/>
</dbReference>
<evidence type="ECO:0000256" key="2">
    <source>
        <dbReference type="ARBA" id="ARBA00022949"/>
    </source>
</evidence>
<dbReference type="SUPFAM" id="SSF47031">
    <property type="entry name" value="Second domain of FERM"/>
    <property type="match status" value="1"/>
</dbReference>
<evidence type="ECO:0000256" key="3">
    <source>
        <dbReference type="SAM" id="MobiDB-lite"/>
    </source>
</evidence>
<dbReference type="Pfam" id="PF00373">
    <property type="entry name" value="FERM_M"/>
    <property type="match status" value="1"/>
</dbReference>